<dbReference type="InterPro" id="IPR013097">
    <property type="entry name" value="Dabb"/>
</dbReference>
<dbReference type="RefSeq" id="WP_343054691.1">
    <property type="nucleotide sequence ID" value="NZ_JACHXY010000002.1"/>
</dbReference>
<reference evidence="2 3" key="1">
    <citation type="submission" date="2020-08" db="EMBL/GenBank/DDBJ databases">
        <title>Genomic Encyclopedia of Type Strains, Phase III (KMG-III): the genomes of soil and plant-associated and newly described type strains.</title>
        <authorList>
            <person name="Whitman W."/>
        </authorList>
    </citation>
    <scope>NUCLEOTIDE SEQUENCE [LARGE SCALE GENOMIC DNA]</scope>
    <source>
        <strain evidence="2 3">CECT 8356</strain>
    </source>
</reference>
<evidence type="ECO:0000259" key="1">
    <source>
        <dbReference type="PROSITE" id="PS51502"/>
    </source>
</evidence>
<dbReference type="SUPFAM" id="SSF54909">
    <property type="entry name" value="Dimeric alpha+beta barrel"/>
    <property type="match status" value="1"/>
</dbReference>
<dbReference type="InterPro" id="IPR011008">
    <property type="entry name" value="Dimeric_a/b-barrel"/>
</dbReference>
<name>A0A7W5CJY6_9MICO</name>
<accession>A0A7W5CJY6</accession>
<evidence type="ECO:0000313" key="3">
    <source>
        <dbReference type="Proteomes" id="UP000543579"/>
    </source>
</evidence>
<organism evidence="2 3">
    <name type="scientific">Microbacterium proteolyticum</name>
    <dbReference type="NCBI Taxonomy" id="1572644"/>
    <lineage>
        <taxon>Bacteria</taxon>
        <taxon>Bacillati</taxon>
        <taxon>Actinomycetota</taxon>
        <taxon>Actinomycetes</taxon>
        <taxon>Micrococcales</taxon>
        <taxon>Microbacteriaceae</taxon>
        <taxon>Microbacterium</taxon>
    </lineage>
</organism>
<dbReference type="Proteomes" id="UP000543579">
    <property type="component" value="Unassembled WGS sequence"/>
</dbReference>
<feature type="domain" description="Stress-response A/B barrel" evidence="1">
    <location>
        <begin position="1"/>
        <end position="87"/>
    </location>
</feature>
<dbReference type="Pfam" id="PF07876">
    <property type="entry name" value="Dabb"/>
    <property type="match status" value="1"/>
</dbReference>
<evidence type="ECO:0000313" key="2">
    <source>
        <dbReference type="EMBL" id="MBB3158595.1"/>
    </source>
</evidence>
<proteinExistence type="predicted"/>
<dbReference type="EMBL" id="JACHXY010000002">
    <property type="protein sequence ID" value="MBB3158595.1"/>
    <property type="molecule type" value="Genomic_DNA"/>
</dbReference>
<sequence>MVLFRVRDDVGAASIAAAVTTLHDLGRHVGVVSWAVERSLDERKGVIIAQDGTFADAEAFREWRSSDAHREAADQMARISDWWVADWEQPAT</sequence>
<comment type="caution">
    <text evidence="2">The sequence shown here is derived from an EMBL/GenBank/DDBJ whole genome shotgun (WGS) entry which is preliminary data.</text>
</comment>
<gene>
    <name evidence="2" type="ORF">FHS07_002291</name>
</gene>
<dbReference type="AlphaFoldDB" id="A0A7W5CJY6"/>
<dbReference type="Gene3D" id="3.30.70.100">
    <property type="match status" value="1"/>
</dbReference>
<protein>
    <recommendedName>
        <fullName evidence="1">Stress-response A/B barrel domain-containing protein</fullName>
    </recommendedName>
</protein>
<dbReference type="PROSITE" id="PS51502">
    <property type="entry name" value="S_R_A_B_BARREL"/>
    <property type="match status" value="1"/>
</dbReference>